<evidence type="ECO:0000256" key="2">
    <source>
        <dbReference type="ARBA" id="ARBA00022741"/>
    </source>
</evidence>
<evidence type="ECO:0000256" key="1">
    <source>
        <dbReference type="ARBA" id="ARBA00022448"/>
    </source>
</evidence>
<dbReference type="GO" id="GO:1903805">
    <property type="term" value="P:L-valine import across plasma membrane"/>
    <property type="evidence" value="ECO:0007669"/>
    <property type="project" value="TreeGrafter"/>
</dbReference>
<dbReference type="GO" id="GO:0005886">
    <property type="term" value="C:plasma membrane"/>
    <property type="evidence" value="ECO:0007669"/>
    <property type="project" value="TreeGrafter"/>
</dbReference>
<dbReference type="PANTHER" id="PTHR45772:SF7">
    <property type="entry name" value="AMINO ACID ABC TRANSPORTER ATP-BINDING PROTEIN"/>
    <property type="match status" value="1"/>
</dbReference>
<dbReference type="AlphaFoldDB" id="A0A1G8JTX1"/>
<dbReference type="SUPFAM" id="SSF52540">
    <property type="entry name" value="P-loop containing nucleoside triphosphate hydrolases"/>
    <property type="match status" value="1"/>
</dbReference>
<dbReference type="EMBL" id="FNDZ01000002">
    <property type="protein sequence ID" value="SDI34662.1"/>
    <property type="molecule type" value="Genomic_DNA"/>
</dbReference>
<gene>
    <name evidence="5" type="ORF">SAMN05421804_102111</name>
</gene>
<sequence>MLRLEDLTIKFGGLTAVNSVNVEVQDGEIFGLIGPNGAGKTTLFNIVSGVYKPTSGKVIFDGEEVQGTQPYRINQLGIARTYQNINLFKKMTVLENVMVGCHSKSKEGLWGALLKTPAQKQEEERIKEKSLDILKFMDLQHKAMMKASNLSYGEQRRLEISRALASDPKLLLLDEPAAGMNGKEKEELSDLIKKINKLGITVLLVEHDMKLVMKVTDNICVLNYGKKIAYGDPASIQCNKEVIEAYLGGGEFV</sequence>
<dbReference type="InterPro" id="IPR003593">
    <property type="entry name" value="AAA+_ATPase"/>
</dbReference>
<dbReference type="Pfam" id="PF00005">
    <property type="entry name" value="ABC_tran"/>
    <property type="match status" value="1"/>
</dbReference>
<dbReference type="PROSITE" id="PS50893">
    <property type="entry name" value="ABC_TRANSPORTER_2"/>
    <property type="match status" value="1"/>
</dbReference>
<name>A0A1G8JTX1_9CLOT</name>
<reference evidence="5 6" key="1">
    <citation type="submission" date="2016-10" db="EMBL/GenBank/DDBJ databases">
        <authorList>
            <person name="de Groot N.N."/>
        </authorList>
    </citation>
    <scope>NUCLEOTIDE SEQUENCE [LARGE SCALE GENOMIC DNA]</scope>
    <source>
        <strain evidence="5 6">CGMCC 1.5058</strain>
    </source>
</reference>
<dbReference type="InterPro" id="IPR003439">
    <property type="entry name" value="ABC_transporter-like_ATP-bd"/>
</dbReference>
<dbReference type="InterPro" id="IPR027417">
    <property type="entry name" value="P-loop_NTPase"/>
</dbReference>
<dbReference type="FunFam" id="3.40.50.300:FF:000421">
    <property type="entry name" value="Branched-chain amino acid ABC transporter ATP-binding protein"/>
    <property type="match status" value="1"/>
</dbReference>
<dbReference type="GO" id="GO:0015808">
    <property type="term" value="P:L-alanine transport"/>
    <property type="evidence" value="ECO:0007669"/>
    <property type="project" value="TreeGrafter"/>
</dbReference>
<dbReference type="Gene3D" id="3.40.50.300">
    <property type="entry name" value="P-loop containing nucleotide triphosphate hydrolases"/>
    <property type="match status" value="1"/>
</dbReference>
<accession>A0A1G8JTX1</accession>
<dbReference type="PROSITE" id="PS00211">
    <property type="entry name" value="ABC_TRANSPORTER_1"/>
    <property type="match status" value="1"/>
</dbReference>
<keyword evidence="3 5" id="KW-0067">ATP-binding</keyword>
<protein>
    <submittedName>
        <fullName evidence="5">Branched-chain amino acid transport system ATP-binding protein</fullName>
    </submittedName>
</protein>
<dbReference type="GO" id="GO:0005524">
    <property type="term" value="F:ATP binding"/>
    <property type="evidence" value="ECO:0007669"/>
    <property type="project" value="UniProtKB-KW"/>
</dbReference>
<dbReference type="InterPro" id="IPR032823">
    <property type="entry name" value="BCA_ABC_TP_C"/>
</dbReference>
<dbReference type="InterPro" id="IPR017871">
    <property type="entry name" value="ABC_transporter-like_CS"/>
</dbReference>
<dbReference type="GO" id="GO:1903806">
    <property type="term" value="P:L-isoleucine import across plasma membrane"/>
    <property type="evidence" value="ECO:0007669"/>
    <property type="project" value="TreeGrafter"/>
</dbReference>
<dbReference type="GO" id="GO:0015192">
    <property type="term" value="F:L-phenylalanine transmembrane transporter activity"/>
    <property type="evidence" value="ECO:0007669"/>
    <property type="project" value="TreeGrafter"/>
</dbReference>
<organism evidence="5 6">
    <name type="scientific">Proteiniclasticum ruminis</name>
    <dbReference type="NCBI Taxonomy" id="398199"/>
    <lineage>
        <taxon>Bacteria</taxon>
        <taxon>Bacillati</taxon>
        <taxon>Bacillota</taxon>
        <taxon>Clostridia</taxon>
        <taxon>Eubacteriales</taxon>
        <taxon>Clostridiaceae</taxon>
        <taxon>Proteiniclasticum</taxon>
    </lineage>
</organism>
<dbReference type="CDD" id="cd03219">
    <property type="entry name" value="ABC_Mj1267_LivG_branched"/>
    <property type="match status" value="1"/>
</dbReference>
<dbReference type="GO" id="GO:0015188">
    <property type="term" value="F:L-isoleucine transmembrane transporter activity"/>
    <property type="evidence" value="ECO:0007669"/>
    <property type="project" value="TreeGrafter"/>
</dbReference>
<keyword evidence="1" id="KW-0813">Transport</keyword>
<dbReference type="GO" id="GO:0016887">
    <property type="term" value="F:ATP hydrolysis activity"/>
    <property type="evidence" value="ECO:0007669"/>
    <property type="project" value="InterPro"/>
</dbReference>
<dbReference type="GO" id="GO:0042941">
    <property type="term" value="P:D-alanine transmembrane transport"/>
    <property type="evidence" value="ECO:0007669"/>
    <property type="project" value="TreeGrafter"/>
</dbReference>
<dbReference type="InterPro" id="IPR051120">
    <property type="entry name" value="ABC_AA/LPS_Transport"/>
</dbReference>
<evidence type="ECO:0000259" key="4">
    <source>
        <dbReference type="PROSITE" id="PS50893"/>
    </source>
</evidence>
<evidence type="ECO:0000313" key="5">
    <source>
        <dbReference type="EMBL" id="SDI34662.1"/>
    </source>
</evidence>
<dbReference type="RefSeq" id="WP_031577654.1">
    <property type="nucleotide sequence ID" value="NZ_FNDZ01000002.1"/>
</dbReference>
<evidence type="ECO:0000256" key="3">
    <source>
        <dbReference type="ARBA" id="ARBA00022840"/>
    </source>
</evidence>
<dbReference type="GO" id="GO:0005304">
    <property type="term" value="F:L-valine transmembrane transporter activity"/>
    <property type="evidence" value="ECO:0007669"/>
    <property type="project" value="TreeGrafter"/>
</dbReference>
<dbReference type="SMART" id="SM00382">
    <property type="entry name" value="AAA"/>
    <property type="match status" value="1"/>
</dbReference>
<dbReference type="PANTHER" id="PTHR45772">
    <property type="entry name" value="CONSERVED COMPONENT OF ABC TRANSPORTER FOR NATURAL AMINO ACIDS-RELATED"/>
    <property type="match status" value="1"/>
</dbReference>
<keyword evidence="2" id="KW-0547">Nucleotide-binding</keyword>
<proteinExistence type="predicted"/>
<feature type="domain" description="ABC transporter" evidence="4">
    <location>
        <begin position="2"/>
        <end position="249"/>
    </location>
</feature>
<dbReference type="Pfam" id="PF12399">
    <property type="entry name" value="BCA_ABC_TP_C"/>
    <property type="match status" value="1"/>
</dbReference>
<dbReference type="Proteomes" id="UP000183255">
    <property type="component" value="Unassembled WGS sequence"/>
</dbReference>
<evidence type="ECO:0000313" key="6">
    <source>
        <dbReference type="Proteomes" id="UP000183255"/>
    </source>
</evidence>